<dbReference type="Gene3D" id="3.30.1490.480">
    <property type="entry name" value="Endolytic murein transglycosylase"/>
    <property type="match status" value="1"/>
</dbReference>
<dbReference type="GO" id="GO:0005886">
    <property type="term" value="C:plasma membrane"/>
    <property type="evidence" value="ECO:0007669"/>
    <property type="project" value="UniProtKB-SubCell"/>
</dbReference>
<keyword evidence="6 7" id="KW-0961">Cell wall biogenesis/degradation</keyword>
<evidence type="ECO:0000256" key="2">
    <source>
        <dbReference type="ARBA" id="ARBA00022692"/>
    </source>
</evidence>
<dbReference type="HAMAP" id="MF_02065">
    <property type="entry name" value="MltG"/>
    <property type="match status" value="1"/>
</dbReference>
<dbReference type="PANTHER" id="PTHR30518:SF2">
    <property type="entry name" value="ENDOLYTIC MUREIN TRANSGLYCOSYLASE"/>
    <property type="match status" value="1"/>
</dbReference>
<dbReference type="NCBIfam" id="TIGR00247">
    <property type="entry name" value="endolytic transglycosylase MltG"/>
    <property type="match status" value="1"/>
</dbReference>
<dbReference type="SUPFAM" id="SSF53335">
    <property type="entry name" value="S-adenosyl-L-methionine-dependent methyltransferases"/>
    <property type="match status" value="1"/>
</dbReference>
<comment type="function">
    <text evidence="7">Functions as a peptidoglycan terminase that cleaves nascent peptidoglycan strands endolytically to terminate their elongation.</text>
</comment>
<keyword evidence="4 7" id="KW-0472">Membrane</keyword>
<dbReference type="GO" id="GO:0071555">
    <property type="term" value="P:cell wall organization"/>
    <property type="evidence" value="ECO:0007669"/>
    <property type="project" value="UniProtKB-KW"/>
</dbReference>
<dbReference type="PANTHER" id="PTHR30518">
    <property type="entry name" value="ENDOLYTIC MUREIN TRANSGLYCOSYLASE"/>
    <property type="match status" value="1"/>
</dbReference>
<keyword evidence="2 7" id="KW-0812">Transmembrane</keyword>
<reference evidence="8 9" key="1">
    <citation type="journal article" date="2016" name="Nat. Commun.">
        <title>Thousands of microbial genomes shed light on interconnected biogeochemical processes in an aquifer system.</title>
        <authorList>
            <person name="Anantharaman K."/>
            <person name="Brown C.T."/>
            <person name="Hug L.A."/>
            <person name="Sharon I."/>
            <person name="Castelle C.J."/>
            <person name="Probst A.J."/>
            <person name="Thomas B.C."/>
            <person name="Singh A."/>
            <person name="Wilkins M.J."/>
            <person name="Karaoz U."/>
            <person name="Brodie E.L."/>
            <person name="Williams K.H."/>
            <person name="Hubbard S.S."/>
            <person name="Banfield J.F."/>
        </authorList>
    </citation>
    <scope>NUCLEOTIDE SEQUENCE [LARGE SCALE GENOMIC DNA]</scope>
</reference>
<evidence type="ECO:0000256" key="1">
    <source>
        <dbReference type="ARBA" id="ARBA00022475"/>
    </source>
</evidence>
<comment type="similarity">
    <text evidence="7">Belongs to the transglycosylase MltG family.</text>
</comment>
<comment type="caution">
    <text evidence="8">The sequence shown here is derived from an EMBL/GenBank/DDBJ whole genome shotgun (WGS) entry which is preliminary data.</text>
</comment>
<keyword evidence="5 7" id="KW-0456">Lyase</keyword>
<sequence length="578" mass="64758">MSLVDDLIAKSVLKTPRIIQAFRDTNRADFLPEDERPLAEIDEAFPIGEGQTISQPYTVAFMLELLAPKPGQHILDVGFGSGWQSALLAHIVSDNKKTSGRVFAIERLQKLCDFGKANIAKYGYTTSGVVETYCRDAVAELDDVAKASGGFDGIIAAAAAPAKQGGVESSIPRAWKKHLKLGGKIVMPVGKSLWVFTKKKPNIVDKKEYPGFAFVPLVTSKKRKKNKQKKSSLSFVYSTVALAAVCFIGIMLFLMSPPPNVSFPKEITIPRASSARESAELLAREGVTRSPHIILLSLFVAGDIRNIQAGRYFFDKPRWVFSIAKSITNPLTRKILTMRIPEGSTLRGIASEYENQNLFTGEELWAFTGIPAQDYRDGNATLPNFSELKNQFSFLQELPSYATLEGFLLPDTYELFDDVKPAEVVYKMLQNFETRMEKEGLFEEIKKQELSLYEVVTLASLLEREAIHYDDKRIIAGIIENRIKRDMPLQLDASLMYVTGRGSLLLTKEDLDSKSPYNTYEHKGLPLGPIANPGIDSIKAVLNPKKTNYLYYLSDRHYTIHYSATFEQHKEKKQIYLP</sequence>
<name>A0A1G2G045_9BACT</name>
<dbReference type="EMBL" id="MHNK01000011">
    <property type="protein sequence ID" value="OGZ43705.1"/>
    <property type="molecule type" value="Genomic_DNA"/>
</dbReference>
<dbReference type="Gene3D" id="3.40.50.150">
    <property type="entry name" value="Vaccinia Virus protein VP39"/>
    <property type="match status" value="1"/>
</dbReference>
<evidence type="ECO:0000313" key="8">
    <source>
        <dbReference type="EMBL" id="OGZ43705.1"/>
    </source>
</evidence>
<evidence type="ECO:0000256" key="5">
    <source>
        <dbReference type="ARBA" id="ARBA00023239"/>
    </source>
</evidence>
<evidence type="ECO:0000313" key="9">
    <source>
        <dbReference type="Proteomes" id="UP000177480"/>
    </source>
</evidence>
<gene>
    <name evidence="7" type="primary">mltG</name>
    <name evidence="8" type="ORF">A2719_01270</name>
</gene>
<dbReference type="GO" id="GO:0009252">
    <property type="term" value="P:peptidoglycan biosynthetic process"/>
    <property type="evidence" value="ECO:0007669"/>
    <property type="project" value="UniProtKB-UniRule"/>
</dbReference>
<dbReference type="Proteomes" id="UP000177480">
    <property type="component" value="Unassembled WGS sequence"/>
</dbReference>
<evidence type="ECO:0000256" key="6">
    <source>
        <dbReference type="ARBA" id="ARBA00023316"/>
    </source>
</evidence>
<comment type="catalytic activity">
    <reaction evidence="7">
        <text>a peptidoglycan chain = a peptidoglycan chain with N-acetyl-1,6-anhydromuramyl-[peptide] at the reducing end + a peptidoglycan chain with N-acetylglucosamine at the non-reducing end.</text>
        <dbReference type="EC" id="4.2.2.29"/>
    </reaction>
</comment>
<dbReference type="CDD" id="cd02440">
    <property type="entry name" value="AdoMet_MTases"/>
    <property type="match status" value="1"/>
</dbReference>
<dbReference type="AlphaFoldDB" id="A0A1G2G045"/>
<accession>A0A1G2G045</accession>
<dbReference type="Pfam" id="PF02618">
    <property type="entry name" value="YceG"/>
    <property type="match status" value="1"/>
</dbReference>
<keyword evidence="1 7" id="KW-1003">Cell membrane</keyword>
<feature type="site" description="Important for catalytic activity" evidence="7">
    <location>
        <position position="465"/>
    </location>
</feature>
<dbReference type="InterPro" id="IPR029063">
    <property type="entry name" value="SAM-dependent_MTases_sf"/>
</dbReference>
<evidence type="ECO:0000256" key="4">
    <source>
        <dbReference type="ARBA" id="ARBA00023136"/>
    </source>
</evidence>
<dbReference type="InterPro" id="IPR003770">
    <property type="entry name" value="MLTG-like"/>
</dbReference>
<dbReference type="Pfam" id="PF01135">
    <property type="entry name" value="PCMT"/>
    <property type="match status" value="1"/>
</dbReference>
<protein>
    <recommendedName>
        <fullName evidence="7">Endolytic murein transglycosylase</fullName>
        <ecNumber evidence="7">4.2.2.29</ecNumber>
    </recommendedName>
    <alternativeName>
        <fullName evidence="7">Peptidoglycan lytic transglycosylase</fullName>
    </alternativeName>
    <alternativeName>
        <fullName evidence="7">Peptidoglycan polymerization terminase</fullName>
    </alternativeName>
</protein>
<dbReference type="STRING" id="1802114.A2719_01270"/>
<evidence type="ECO:0000256" key="3">
    <source>
        <dbReference type="ARBA" id="ARBA00022989"/>
    </source>
</evidence>
<dbReference type="GO" id="GO:0008932">
    <property type="term" value="F:lytic endotransglycosylase activity"/>
    <property type="evidence" value="ECO:0007669"/>
    <property type="project" value="UniProtKB-UniRule"/>
</dbReference>
<organism evidence="8 9">
    <name type="scientific">Candidatus Ryanbacteria bacterium RIFCSPHIGHO2_01_FULL_45_22</name>
    <dbReference type="NCBI Taxonomy" id="1802114"/>
    <lineage>
        <taxon>Bacteria</taxon>
        <taxon>Candidatus Ryaniibacteriota</taxon>
    </lineage>
</organism>
<evidence type="ECO:0000256" key="7">
    <source>
        <dbReference type="HAMAP-Rule" id="MF_02065"/>
    </source>
</evidence>
<proteinExistence type="inferred from homology"/>
<comment type="subcellular location">
    <subcellularLocation>
        <location evidence="7">Cell membrane</location>
        <topology evidence="7">Single-pass membrane protein</topology>
    </subcellularLocation>
</comment>
<dbReference type="EC" id="4.2.2.29" evidence="7"/>
<feature type="transmembrane region" description="Helical" evidence="7">
    <location>
        <begin position="232"/>
        <end position="255"/>
    </location>
</feature>
<keyword evidence="3 7" id="KW-1133">Transmembrane helix</keyword>